<dbReference type="Proteomes" id="UP000190135">
    <property type="component" value="Unassembled WGS sequence"/>
</dbReference>
<dbReference type="OrthoDB" id="9766361at2"/>
<organism evidence="1 2">
    <name type="scientific">Consotaella salsifontis</name>
    <dbReference type="NCBI Taxonomy" id="1365950"/>
    <lineage>
        <taxon>Bacteria</taxon>
        <taxon>Pseudomonadati</taxon>
        <taxon>Pseudomonadota</taxon>
        <taxon>Alphaproteobacteria</taxon>
        <taxon>Hyphomicrobiales</taxon>
        <taxon>Aurantimonadaceae</taxon>
        <taxon>Consotaella</taxon>
    </lineage>
</organism>
<dbReference type="InterPro" id="IPR043504">
    <property type="entry name" value="Peptidase_S1_PA_chymotrypsin"/>
</dbReference>
<dbReference type="AlphaFoldDB" id="A0A1T4LK55"/>
<dbReference type="Pfam" id="PF13365">
    <property type="entry name" value="Trypsin_2"/>
    <property type="match status" value="1"/>
</dbReference>
<accession>A0A1T4LK55</accession>
<evidence type="ECO:0000313" key="2">
    <source>
        <dbReference type="Proteomes" id="UP000190135"/>
    </source>
</evidence>
<dbReference type="EMBL" id="FUXL01000001">
    <property type="protein sequence ID" value="SJZ55133.1"/>
    <property type="molecule type" value="Genomic_DNA"/>
</dbReference>
<sequence>MAVGPDRAVSRRGGGWTAAAFAAALASTAEVGTTEASGTVAPLSSVVRTADRSVIPEGMSALGTGFFIAPDRILTSAHVLAGCGVFVVASPIMGVMPAAVVRREVTRDSAVLSVDRSSPFFLARAPTTPRRQGQSLRVFGFPEKGSAGSPPVSYPAWYESDLADRNGIPVIAVRAAIPPGVSGAPVLDSTDAVVGVIVGRLDSDPQNVIALSTEGLSPKTVKDFASAPAAQQPKANRATFLRSGEPQNAVVQIRCR</sequence>
<keyword evidence="2" id="KW-1185">Reference proteome</keyword>
<protein>
    <submittedName>
        <fullName evidence="1">Trypsin-like peptidase domain-containing protein</fullName>
    </submittedName>
</protein>
<gene>
    <name evidence="1" type="ORF">SAMN05428963_101256</name>
</gene>
<proteinExistence type="predicted"/>
<evidence type="ECO:0000313" key="1">
    <source>
        <dbReference type="EMBL" id="SJZ55133.1"/>
    </source>
</evidence>
<dbReference type="Gene3D" id="2.40.10.10">
    <property type="entry name" value="Trypsin-like serine proteases"/>
    <property type="match status" value="2"/>
</dbReference>
<dbReference type="SUPFAM" id="SSF50494">
    <property type="entry name" value="Trypsin-like serine proteases"/>
    <property type="match status" value="1"/>
</dbReference>
<dbReference type="RefSeq" id="WP_078706557.1">
    <property type="nucleotide sequence ID" value="NZ_FUXL01000001.1"/>
</dbReference>
<reference evidence="1 2" key="1">
    <citation type="submission" date="2017-02" db="EMBL/GenBank/DDBJ databases">
        <authorList>
            <person name="Peterson S.W."/>
        </authorList>
    </citation>
    <scope>NUCLEOTIDE SEQUENCE [LARGE SCALE GENOMIC DNA]</scope>
    <source>
        <strain evidence="1 2">USBA 369</strain>
    </source>
</reference>
<dbReference type="STRING" id="1365950.SAMN05428963_101256"/>
<dbReference type="InterPro" id="IPR009003">
    <property type="entry name" value="Peptidase_S1_PA"/>
</dbReference>
<name>A0A1T4LK55_9HYPH</name>